<dbReference type="Proteomes" id="UP000823909">
    <property type="component" value="Unassembled WGS sequence"/>
</dbReference>
<dbReference type="AlphaFoldDB" id="A0A9D2U700"/>
<evidence type="ECO:0000256" key="1">
    <source>
        <dbReference type="SAM" id="MobiDB-lite"/>
    </source>
</evidence>
<evidence type="ECO:0000256" key="2">
    <source>
        <dbReference type="SAM" id="Phobius"/>
    </source>
</evidence>
<gene>
    <name evidence="3" type="ORF">H9910_08605</name>
</gene>
<dbReference type="EMBL" id="DWUU01000049">
    <property type="protein sequence ID" value="HJD43050.1"/>
    <property type="molecule type" value="Genomic_DNA"/>
</dbReference>
<accession>A0A9D2U700</accession>
<keyword evidence="2" id="KW-0812">Transmembrane</keyword>
<proteinExistence type="predicted"/>
<feature type="region of interest" description="Disordered" evidence="1">
    <location>
        <begin position="277"/>
        <end position="298"/>
    </location>
</feature>
<organism evidence="3 4">
    <name type="scientific">Candidatus Mediterraneibacter quadrami</name>
    <dbReference type="NCBI Taxonomy" id="2838684"/>
    <lineage>
        <taxon>Bacteria</taxon>
        <taxon>Bacillati</taxon>
        <taxon>Bacillota</taxon>
        <taxon>Clostridia</taxon>
        <taxon>Lachnospirales</taxon>
        <taxon>Lachnospiraceae</taxon>
        <taxon>Mediterraneibacter</taxon>
    </lineage>
</organism>
<evidence type="ECO:0000313" key="4">
    <source>
        <dbReference type="Proteomes" id="UP000823909"/>
    </source>
</evidence>
<feature type="transmembrane region" description="Helical" evidence="2">
    <location>
        <begin position="37"/>
        <end position="57"/>
    </location>
</feature>
<keyword evidence="2" id="KW-1133">Transmembrane helix</keyword>
<comment type="caution">
    <text evidence="3">The sequence shown here is derived from an EMBL/GenBank/DDBJ whole genome shotgun (WGS) entry which is preliminary data.</text>
</comment>
<reference evidence="3" key="2">
    <citation type="submission" date="2021-04" db="EMBL/GenBank/DDBJ databases">
        <authorList>
            <person name="Gilroy R."/>
        </authorList>
    </citation>
    <scope>NUCLEOTIDE SEQUENCE</scope>
    <source>
        <strain evidence="3">ChiBcec15-3976</strain>
    </source>
</reference>
<evidence type="ECO:0000313" key="3">
    <source>
        <dbReference type="EMBL" id="HJD43050.1"/>
    </source>
</evidence>
<keyword evidence="2" id="KW-0472">Membrane</keyword>
<evidence type="ECO:0008006" key="5">
    <source>
        <dbReference type="Google" id="ProtNLM"/>
    </source>
</evidence>
<sequence>MKKRITDFMDDLPAEEVENLMNRSVGKKRRRPAFGTFKIAAAAACIAVLGGGVAYAYTHPGFLQEYLGIGEDDRASLMIMEEEQSAENDDYCLTIEEIAGDDLVQMVLVGLEPQNGDSRAYLRERRINRPVITVDGKEPEIYSVDRMDEAVSEEDRETGKEYYLFTLEECRGEGAVYFGEGLKTVDVAYDTGWLEEHKAEVVSLDFSLENVMSESLVLEPGELAEGITYDEIVIGHFSVSGTGSRTSEARLENAMPVPTITAVYKDGTEGVLQPGNMSGDPQAHTAASGGTITSMEPEGEGIGFQSVLTSYVDIGEIKEIRINEDAYAVDK</sequence>
<reference evidence="3" key="1">
    <citation type="journal article" date="2021" name="PeerJ">
        <title>Extensive microbial diversity within the chicken gut microbiome revealed by metagenomics and culture.</title>
        <authorList>
            <person name="Gilroy R."/>
            <person name="Ravi A."/>
            <person name="Getino M."/>
            <person name="Pursley I."/>
            <person name="Horton D.L."/>
            <person name="Alikhan N.F."/>
            <person name="Baker D."/>
            <person name="Gharbi K."/>
            <person name="Hall N."/>
            <person name="Watson M."/>
            <person name="Adriaenssens E.M."/>
            <person name="Foster-Nyarko E."/>
            <person name="Jarju S."/>
            <person name="Secka A."/>
            <person name="Antonio M."/>
            <person name="Oren A."/>
            <person name="Chaudhuri R.R."/>
            <person name="La Ragione R."/>
            <person name="Hildebrand F."/>
            <person name="Pallen M.J."/>
        </authorList>
    </citation>
    <scope>NUCLEOTIDE SEQUENCE</scope>
    <source>
        <strain evidence="3">ChiBcec15-3976</strain>
    </source>
</reference>
<protein>
    <recommendedName>
        <fullName evidence="5">DUF4179 domain-containing protein</fullName>
    </recommendedName>
</protein>
<name>A0A9D2U700_9FIRM</name>